<evidence type="ECO:0000256" key="1">
    <source>
        <dbReference type="SAM" id="MobiDB-lite"/>
    </source>
</evidence>
<evidence type="ECO:0000313" key="2">
    <source>
        <dbReference type="EMBL" id="MBB5134720.1"/>
    </source>
</evidence>
<organism evidence="2 3">
    <name type="scientific">Thermocatellispora tengchongensis</name>
    <dbReference type="NCBI Taxonomy" id="1073253"/>
    <lineage>
        <taxon>Bacteria</taxon>
        <taxon>Bacillati</taxon>
        <taxon>Actinomycetota</taxon>
        <taxon>Actinomycetes</taxon>
        <taxon>Streptosporangiales</taxon>
        <taxon>Streptosporangiaceae</taxon>
        <taxon>Thermocatellispora</taxon>
    </lineage>
</organism>
<accession>A0A840PBD2</accession>
<gene>
    <name evidence="2" type="ORF">HNP84_004454</name>
</gene>
<dbReference type="EMBL" id="JACHGN010000009">
    <property type="protein sequence ID" value="MBB5134720.1"/>
    <property type="molecule type" value="Genomic_DNA"/>
</dbReference>
<sequence length="44" mass="4562">MGRHSGPPKEAKNYEVEQPADQQPDTPADADGKVGADGAPDGEK</sequence>
<protein>
    <submittedName>
        <fullName evidence="2">Uncharacterized protein</fullName>
    </submittedName>
</protein>
<keyword evidence="3" id="KW-1185">Reference proteome</keyword>
<comment type="caution">
    <text evidence="2">The sequence shown here is derived from an EMBL/GenBank/DDBJ whole genome shotgun (WGS) entry which is preliminary data.</text>
</comment>
<dbReference type="Proteomes" id="UP000578449">
    <property type="component" value="Unassembled WGS sequence"/>
</dbReference>
<reference evidence="2 3" key="1">
    <citation type="submission" date="2020-08" db="EMBL/GenBank/DDBJ databases">
        <title>Genomic Encyclopedia of Type Strains, Phase IV (KMG-IV): sequencing the most valuable type-strain genomes for metagenomic binning, comparative biology and taxonomic classification.</title>
        <authorList>
            <person name="Goeker M."/>
        </authorList>
    </citation>
    <scope>NUCLEOTIDE SEQUENCE [LARGE SCALE GENOMIC DNA]</scope>
    <source>
        <strain evidence="2 3">DSM 45615</strain>
    </source>
</reference>
<evidence type="ECO:0000313" key="3">
    <source>
        <dbReference type="Proteomes" id="UP000578449"/>
    </source>
</evidence>
<proteinExistence type="predicted"/>
<name>A0A840PBD2_9ACTN</name>
<dbReference type="AlphaFoldDB" id="A0A840PBD2"/>
<feature type="compositionally biased region" description="Low complexity" evidence="1">
    <location>
        <begin position="19"/>
        <end position="29"/>
    </location>
</feature>
<feature type="region of interest" description="Disordered" evidence="1">
    <location>
        <begin position="1"/>
        <end position="44"/>
    </location>
</feature>
<dbReference type="RefSeq" id="WP_281396215.1">
    <property type="nucleotide sequence ID" value="NZ_BAABIX010000004.1"/>
</dbReference>